<name>A0A5C2RPF2_9APHY</name>
<dbReference type="Proteomes" id="UP000313359">
    <property type="component" value="Unassembled WGS sequence"/>
</dbReference>
<evidence type="ECO:0000256" key="1">
    <source>
        <dbReference type="SAM" id="MobiDB-lite"/>
    </source>
</evidence>
<gene>
    <name evidence="2" type="ORF">L227DRAFT_617008</name>
</gene>
<dbReference type="OrthoDB" id="2760934at2759"/>
<keyword evidence="3" id="KW-1185">Reference proteome</keyword>
<dbReference type="AlphaFoldDB" id="A0A5C2RPF2"/>
<sequence>MNVEANSPPEPSYAASEKPVPSALMPAAPKKPAPWSMDHWTSCLITRNDTPLPRGTVAYAIGAAFPPEHLRSLAEAVCTPEQIEAERGKHLAALIFHLIETDSMQTFLHITDRATDQPYLLWVLRVTPGRRGKLPAERIEPEKWTLFRQFLFRRGLSKDIIKSFRKCVTPWPQGAAYPVWVPDMLLHKIQKQAREKHAAEPDQNASKAIPIVPEQSGAHGKACPFP</sequence>
<accession>A0A5C2RPF2</accession>
<reference evidence="2" key="1">
    <citation type="journal article" date="2018" name="Genome Biol. Evol.">
        <title>Genomics and development of Lentinus tigrinus, a white-rot wood-decaying mushroom with dimorphic fruiting bodies.</title>
        <authorList>
            <person name="Wu B."/>
            <person name="Xu Z."/>
            <person name="Knudson A."/>
            <person name="Carlson A."/>
            <person name="Chen N."/>
            <person name="Kovaka S."/>
            <person name="LaButti K."/>
            <person name="Lipzen A."/>
            <person name="Pennachio C."/>
            <person name="Riley R."/>
            <person name="Schakwitz W."/>
            <person name="Umezawa K."/>
            <person name="Ohm R.A."/>
            <person name="Grigoriev I.V."/>
            <person name="Nagy L.G."/>
            <person name="Gibbons J."/>
            <person name="Hibbett D."/>
        </authorList>
    </citation>
    <scope>NUCLEOTIDE SEQUENCE [LARGE SCALE GENOMIC DNA]</scope>
    <source>
        <strain evidence="2">ALCF2SS1-6</strain>
    </source>
</reference>
<dbReference type="EMBL" id="ML122322">
    <property type="protein sequence ID" value="RPD53423.1"/>
    <property type="molecule type" value="Genomic_DNA"/>
</dbReference>
<evidence type="ECO:0000313" key="3">
    <source>
        <dbReference type="Proteomes" id="UP000313359"/>
    </source>
</evidence>
<evidence type="ECO:0000313" key="2">
    <source>
        <dbReference type="EMBL" id="RPD53423.1"/>
    </source>
</evidence>
<organism evidence="2 3">
    <name type="scientific">Lentinus tigrinus ALCF2SS1-6</name>
    <dbReference type="NCBI Taxonomy" id="1328759"/>
    <lineage>
        <taxon>Eukaryota</taxon>
        <taxon>Fungi</taxon>
        <taxon>Dikarya</taxon>
        <taxon>Basidiomycota</taxon>
        <taxon>Agaricomycotina</taxon>
        <taxon>Agaricomycetes</taxon>
        <taxon>Polyporales</taxon>
        <taxon>Polyporaceae</taxon>
        <taxon>Lentinus</taxon>
    </lineage>
</organism>
<proteinExistence type="predicted"/>
<feature type="region of interest" description="Disordered" evidence="1">
    <location>
        <begin position="1"/>
        <end position="28"/>
    </location>
</feature>
<protein>
    <submittedName>
        <fullName evidence="2">Uncharacterized protein</fullName>
    </submittedName>
</protein>